<proteinExistence type="predicted"/>
<accession>A0A318EGI4</accession>
<dbReference type="AlphaFoldDB" id="A0A318EGI4"/>
<organism evidence="3 4">
    <name type="scientific">Lachnotalea glycerini</name>
    <dbReference type="NCBI Taxonomy" id="1763509"/>
    <lineage>
        <taxon>Bacteria</taxon>
        <taxon>Bacillati</taxon>
        <taxon>Bacillota</taxon>
        <taxon>Clostridia</taxon>
        <taxon>Lachnospirales</taxon>
        <taxon>Lachnospiraceae</taxon>
        <taxon>Lachnotalea</taxon>
    </lineage>
</organism>
<evidence type="ECO:0008006" key="5">
    <source>
        <dbReference type="Google" id="ProtNLM"/>
    </source>
</evidence>
<dbReference type="PANTHER" id="PTHR35339:SF4">
    <property type="entry name" value="LINALOOL DEHYDRATASE_ISOMERASE DOMAIN-CONTAINING PROTEIN"/>
    <property type="match status" value="1"/>
</dbReference>
<evidence type="ECO:0000259" key="2">
    <source>
        <dbReference type="Pfam" id="PF20938"/>
    </source>
</evidence>
<evidence type="ECO:0000259" key="1">
    <source>
        <dbReference type="Pfam" id="PF10022"/>
    </source>
</evidence>
<evidence type="ECO:0000313" key="4">
    <source>
        <dbReference type="Proteomes" id="UP000247523"/>
    </source>
</evidence>
<dbReference type="Proteomes" id="UP000247523">
    <property type="component" value="Unassembled WGS sequence"/>
</dbReference>
<name>A0A318EGI4_9FIRM</name>
<reference evidence="3 4" key="1">
    <citation type="submission" date="2018-05" db="EMBL/GenBank/DDBJ databases">
        <title>Genomic Encyclopedia of Type Strains, Phase IV (KMG-IV): sequencing the most valuable type-strain genomes for metagenomic binning, comparative biology and taxonomic classification.</title>
        <authorList>
            <person name="Goeker M."/>
        </authorList>
    </citation>
    <scope>NUCLEOTIDE SEQUENCE [LARGE SCALE GENOMIC DNA]</scope>
    <source>
        <strain evidence="3 4">DSM 28816</strain>
    </source>
</reference>
<comment type="caution">
    <text evidence="3">The sequence shown here is derived from an EMBL/GenBank/DDBJ whole genome shotgun (WGS) entry which is preliminary data.</text>
</comment>
<sequence>MYNTKKDFQELLSKILNPLKPFYSEERARLKIGYTSSHYPDESAWMEGFSRPLWGLVPYWAGGGEDKEFAEIYRKGLAAGTNPNSKEYWGKCYDFDQRLVEMAAISYGILMAPEKVWDPLSEEEKENLTEWLNEINRNQCCKCNWQFFNILVNIALKSKGRTYSEEKMESALAFIESCYLGDGWYVDGELGQADYYIPFAMHFYGMVYAKFMQKEDPIRSKKFIERAERFGKDFIYWFDDDGSALPYGRSLTYKFAQVSFFSICVAVGIEPVPLGVMKGIIMRHLQYWMNAPIFDHTGLLTIGYHYPNLQMSENYNAPGSPYWSMKTFAFLSLPDEHPFWSVESLPMPKLEEQKYIKHGDMIVQRKDGHVYAMPGGRLFLHGFAHTEEKYAKFIYSTKYGFSIARSQKTLEESAPDSVLSFEVFGHVFVRGQSKNYEVTSEGIYSDWSPIEGIDVHSEIIPTKLGHKRIHTIHSAYDCIAHDAGFAVSIGKEKECIVKCTQGNGKLEVLKPDPNTNLLITKTMIPMMTYKIQKGKNIICTEFEY</sequence>
<gene>
    <name evidence="3" type="ORF">C8E03_12031</name>
</gene>
<dbReference type="InterPro" id="IPR049237">
    <property type="entry name" value="DUF2264_C"/>
</dbReference>
<dbReference type="RefSeq" id="WP_110292026.1">
    <property type="nucleotide sequence ID" value="NZ_QICS01000020.1"/>
</dbReference>
<dbReference type="PANTHER" id="PTHR35339">
    <property type="entry name" value="LINALOOL DEHYDRATASE_ISOMERASE DOMAIN-CONTAINING PROTEIN"/>
    <property type="match status" value="1"/>
</dbReference>
<feature type="domain" description="DUF2264" evidence="1">
    <location>
        <begin position="4"/>
        <end position="346"/>
    </location>
</feature>
<dbReference type="InterPro" id="IPR049349">
    <property type="entry name" value="DUF2264_N"/>
</dbReference>
<protein>
    <recommendedName>
        <fullName evidence="5">DUF2264 domain-containing protein</fullName>
    </recommendedName>
</protein>
<dbReference type="InterPro" id="IPR008930">
    <property type="entry name" value="Terpenoid_cyclase/PrenylTrfase"/>
</dbReference>
<dbReference type="Pfam" id="PF10022">
    <property type="entry name" value="DUF2264"/>
    <property type="match status" value="1"/>
</dbReference>
<dbReference type="EMBL" id="QICS01000020">
    <property type="protein sequence ID" value="PXV85059.1"/>
    <property type="molecule type" value="Genomic_DNA"/>
</dbReference>
<evidence type="ECO:0000313" key="3">
    <source>
        <dbReference type="EMBL" id="PXV85059.1"/>
    </source>
</evidence>
<feature type="domain" description="DUF2264" evidence="2">
    <location>
        <begin position="353"/>
        <end position="492"/>
    </location>
</feature>
<dbReference type="PIRSF" id="PIRSF014753">
    <property type="entry name" value="UCP014753"/>
    <property type="match status" value="1"/>
</dbReference>
<dbReference type="SUPFAM" id="SSF48239">
    <property type="entry name" value="Terpenoid cyclases/Protein prenyltransferases"/>
    <property type="match status" value="1"/>
</dbReference>
<dbReference type="Pfam" id="PF20938">
    <property type="entry name" value="DUF2264_C"/>
    <property type="match status" value="1"/>
</dbReference>
<dbReference type="InterPro" id="IPR016624">
    <property type="entry name" value="UCP014753"/>
</dbReference>